<dbReference type="Proteomes" id="UP000182124">
    <property type="component" value="Unassembled WGS sequence"/>
</dbReference>
<sequence>MTLKISKQYLRQLFFSVCVIIPFFNNYEISFVFWVIALLFTIKKRYSSLFLSYLSHFILILLLALLVGSFYEYNQYFVIRDITYMLKPILGLVIGYQFFSEDTKDHFKFLLYAGIAMALIHLVLVLYGIGIMGARSVSDIRLYGGYFNDYEIYTLALLLFYKKFEIDITRKQYVYFLIILAVSSFFYLARTNFIQIVILFLALKGFLHLNKRSLTIFSVLFLLAVVGYTSIYYYNPKRNGGAVDEFLYKVKLIPLEAFSTKINREDWKDFHDHYRSYENVRTVEQLLSNETYIFGEGIGSQVDLKQKVFLGDMELRHISILHNGYMTVFLKSGIPGLLLLIMSIFFFFKKFGTINEMDNNINLLFVGTGLFLIVSYWVFLGLYNLLDSKSIFIGYLFAYKNSLRLKHNVIR</sequence>
<reference evidence="2 3" key="1">
    <citation type="submission" date="2016-10" db="EMBL/GenBank/DDBJ databases">
        <authorList>
            <person name="de Groot N.N."/>
        </authorList>
    </citation>
    <scope>NUCLEOTIDE SEQUENCE [LARGE SCALE GENOMIC DNA]</scope>
    <source>
        <strain evidence="2 3">CGMCC 1.3801</strain>
    </source>
</reference>
<name>A0A1G4W4B3_9FLAO</name>
<feature type="transmembrane region" description="Helical" evidence="1">
    <location>
        <begin position="111"/>
        <end position="134"/>
    </location>
</feature>
<accession>A0A1G4W4B3</accession>
<feature type="transmembrane region" description="Helical" evidence="1">
    <location>
        <begin position="49"/>
        <end position="71"/>
    </location>
</feature>
<dbReference type="GO" id="GO:0016874">
    <property type="term" value="F:ligase activity"/>
    <property type="evidence" value="ECO:0007669"/>
    <property type="project" value="UniProtKB-KW"/>
</dbReference>
<feature type="transmembrane region" description="Helical" evidence="1">
    <location>
        <begin position="328"/>
        <end position="348"/>
    </location>
</feature>
<feature type="transmembrane region" description="Helical" evidence="1">
    <location>
        <begin position="173"/>
        <end position="202"/>
    </location>
</feature>
<gene>
    <name evidence="2" type="ORF">SAMN02927925_02330</name>
</gene>
<dbReference type="AlphaFoldDB" id="A0A1G4W4B3"/>
<keyword evidence="1" id="KW-0812">Transmembrane</keyword>
<feature type="transmembrane region" description="Helical" evidence="1">
    <location>
        <begin position="12"/>
        <end position="42"/>
    </location>
</feature>
<keyword evidence="1" id="KW-0472">Membrane</keyword>
<evidence type="ECO:0000256" key="1">
    <source>
        <dbReference type="SAM" id="Phobius"/>
    </source>
</evidence>
<dbReference type="RefSeq" id="WP_035654393.1">
    <property type="nucleotide sequence ID" value="NZ_CBCSBQ010000010.1"/>
</dbReference>
<organism evidence="2 3">
    <name type="scientific">Flavobacterium saliperosum</name>
    <dbReference type="NCBI Taxonomy" id="329186"/>
    <lineage>
        <taxon>Bacteria</taxon>
        <taxon>Pseudomonadati</taxon>
        <taxon>Bacteroidota</taxon>
        <taxon>Flavobacteriia</taxon>
        <taxon>Flavobacteriales</taxon>
        <taxon>Flavobacteriaceae</taxon>
        <taxon>Flavobacterium</taxon>
    </lineage>
</organism>
<feature type="transmembrane region" description="Helical" evidence="1">
    <location>
        <begin position="360"/>
        <end position="386"/>
    </location>
</feature>
<proteinExistence type="predicted"/>
<evidence type="ECO:0000313" key="2">
    <source>
        <dbReference type="EMBL" id="SCX16078.1"/>
    </source>
</evidence>
<keyword evidence="1" id="KW-1133">Transmembrane helix</keyword>
<dbReference type="EMBL" id="FMTY01000006">
    <property type="protein sequence ID" value="SCX16078.1"/>
    <property type="molecule type" value="Genomic_DNA"/>
</dbReference>
<feature type="transmembrane region" description="Helical" evidence="1">
    <location>
        <begin position="77"/>
        <end position="99"/>
    </location>
</feature>
<keyword evidence="2" id="KW-0436">Ligase</keyword>
<evidence type="ECO:0000313" key="3">
    <source>
        <dbReference type="Proteomes" id="UP000182124"/>
    </source>
</evidence>
<feature type="transmembrane region" description="Helical" evidence="1">
    <location>
        <begin position="214"/>
        <end position="234"/>
    </location>
</feature>
<protein>
    <submittedName>
        <fullName evidence="2">O-Antigen ligase</fullName>
    </submittedName>
</protein>
<dbReference type="STRING" id="329186.SAMN02927925_02330"/>